<dbReference type="PANTHER" id="PTHR35613">
    <property type="entry name" value="C-TYPE LECTIN DOMAIN-CONTAINING PROTEIN"/>
    <property type="match status" value="1"/>
</dbReference>
<keyword evidence="3" id="KW-0732">Signal</keyword>
<dbReference type="EMBL" id="LR812633">
    <property type="protein sequence ID" value="CAC5428496.1"/>
    <property type="molecule type" value="Genomic_DNA"/>
</dbReference>
<feature type="compositionally biased region" description="Basic and acidic residues" evidence="1">
    <location>
        <begin position="411"/>
        <end position="420"/>
    </location>
</feature>
<feature type="transmembrane region" description="Helical" evidence="2">
    <location>
        <begin position="286"/>
        <end position="308"/>
    </location>
</feature>
<proteinExistence type="predicted"/>
<accession>A0A6J8F9U8</accession>
<feature type="compositionally biased region" description="Polar residues" evidence="1">
    <location>
        <begin position="380"/>
        <end position="399"/>
    </location>
</feature>
<dbReference type="VEuPathDB" id="TriTrypDB:LDHU3_13.1490"/>
<feature type="chain" id="PRO_5026925624" evidence="3">
    <location>
        <begin position="37"/>
        <end position="420"/>
    </location>
</feature>
<evidence type="ECO:0000256" key="2">
    <source>
        <dbReference type="SAM" id="Phobius"/>
    </source>
</evidence>
<sequence length="420" mass="45576">MQLSRPAAPHHVGGARHCRLVVLSVAVLLVVLLSHGVEHAQGFAFVPVVNTFARPEGSGHKIESRLVCQEGGGYIAGEPTAAAHTAVIEAARGAGAGTEWYAYLGASTDASPAGDCPPPLTEHILGSGAGLSFGCYWRWNQGRWTETDDNPELPLHISNVGVTFYIGNYFGEPTSPSVNVYGVQSGFPSWFNATAPKKSQLRPSSMFGQDLLAVGNGDTSTWSDNKASGGYTYAGFLFSSVYNGSRWKEESQRASRAFFWAVCQTQGPSRMMYELHNTSSSVQNNWWVIFFSILMVLCLVVFIVTACCQDNEGMDEPPEDAPEWAQEETNQATRTKSFVSTRSFVQQCSQHTSGDYDGDMGNSVQQLNMKQGTMYGDNHSAANQMPPNQYPNSFSSPNGADNEGAHSLYTGDRKATGNWM</sequence>
<feature type="region of interest" description="Disordered" evidence="1">
    <location>
        <begin position="374"/>
        <end position="420"/>
    </location>
</feature>
<feature type="region of interest" description="Disordered" evidence="1">
    <location>
        <begin position="313"/>
        <end position="337"/>
    </location>
</feature>
<reference evidence="4" key="1">
    <citation type="submission" date="2020-06" db="EMBL/GenBank/DDBJ databases">
        <authorList>
            <person name="Camacho E."/>
            <person name="Gonzalez-de la Fuente S."/>
            <person name="Rastrojo A."/>
            <person name="Peiro-Pastor R."/>
            <person name="Solana JC."/>
            <person name="Tabera L."/>
            <person name="Gamarro F."/>
            <person name="Carrasco-Ramiro F."/>
            <person name="Requena JM."/>
            <person name="Aguado B."/>
        </authorList>
    </citation>
    <scope>NUCLEOTIDE SEQUENCE</scope>
</reference>
<evidence type="ECO:0000256" key="1">
    <source>
        <dbReference type="SAM" id="MobiDB-lite"/>
    </source>
</evidence>
<dbReference type="Pfam" id="PF16825">
    <property type="entry name" value="DUF5075"/>
    <property type="match status" value="1"/>
</dbReference>
<keyword evidence="2" id="KW-1133">Transmembrane helix</keyword>
<dbReference type="VEuPathDB" id="TriTrypDB:LdBPK_131210.1"/>
<feature type="compositionally biased region" description="Acidic residues" evidence="1">
    <location>
        <begin position="313"/>
        <end position="326"/>
    </location>
</feature>
<evidence type="ECO:0000256" key="3">
    <source>
        <dbReference type="SAM" id="SignalP"/>
    </source>
</evidence>
<evidence type="ECO:0000313" key="5">
    <source>
        <dbReference type="Proteomes" id="UP000601710"/>
    </source>
</evidence>
<protein>
    <submittedName>
        <fullName evidence="4">Hypothetical_protein_conserved</fullName>
    </submittedName>
</protein>
<name>A0A6J8F9U8_LEIDO</name>
<gene>
    <name evidence="4" type="ORF">LDHU3_13.1490</name>
</gene>
<dbReference type="AlphaFoldDB" id="A0A6J8F9U8"/>
<dbReference type="PANTHER" id="PTHR35613:SF2">
    <property type="entry name" value="C-TYPE LECTIN DOMAIN-CONTAINING PROTEIN"/>
    <property type="match status" value="1"/>
</dbReference>
<organism evidence="4 5">
    <name type="scientific">Leishmania donovani</name>
    <dbReference type="NCBI Taxonomy" id="5661"/>
    <lineage>
        <taxon>Eukaryota</taxon>
        <taxon>Discoba</taxon>
        <taxon>Euglenozoa</taxon>
        <taxon>Kinetoplastea</taxon>
        <taxon>Metakinetoplastina</taxon>
        <taxon>Trypanosomatida</taxon>
        <taxon>Trypanosomatidae</taxon>
        <taxon>Leishmaniinae</taxon>
        <taxon>Leishmania</taxon>
    </lineage>
</organism>
<dbReference type="Proteomes" id="UP000601710">
    <property type="component" value="Chromosome 13"/>
</dbReference>
<evidence type="ECO:0000313" key="4">
    <source>
        <dbReference type="EMBL" id="CAC5428496.1"/>
    </source>
</evidence>
<dbReference type="InterPro" id="IPR031797">
    <property type="entry name" value="DUF5075"/>
</dbReference>
<feature type="compositionally biased region" description="Polar residues" evidence="1">
    <location>
        <begin position="327"/>
        <end position="337"/>
    </location>
</feature>
<keyword evidence="2" id="KW-0472">Membrane</keyword>
<feature type="signal peptide" evidence="3">
    <location>
        <begin position="1"/>
        <end position="36"/>
    </location>
</feature>
<keyword evidence="2" id="KW-0812">Transmembrane</keyword>
<dbReference type="VEuPathDB" id="TriTrypDB:LdCL_130017600"/>